<reference evidence="2 3" key="1">
    <citation type="submission" date="2014-04" db="EMBL/GenBank/DDBJ databases">
        <title>A comprehensive comparison of genomes of Erythrobacter spp. Strains.</title>
        <authorList>
            <person name="Zheng Q."/>
        </authorList>
    </citation>
    <scope>NUCLEOTIDE SEQUENCE [LARGE SCALE GENOMIC DNA]</scope>
    <source>
        <strain evidence="2 3">DSM 8509</strain>
    </source>
</reference>
<dbReference type="EMBL" id="JMIX01000006">
    <property type="protein sequence ID" value="KEO93274.1"/>
    <property type="molecule type" value="Genomic_DNA"/>
</dbReference>
<evidence type="ECO:0000313" key="3">
    <source>
        <dbReference type="Proteomes" id="UP000027866"/>
    </source>
</evidence>
<keyword evidence="3" id="KW-1185">Reference proteome</keyword>
<keyword evidence="1" id="KW-1133">Transmembrane helix</keyword>
<sequence>MIEATGGQLMVTFDWLNGNASLVSALATVAIAWLTFQLARENRRLRQSGQEPQVVAYLLPHPDGNGAINIVFANVGLGLAKDVVFSIDCNDADFKAHRVLMKTVKAHAPINVIPSGEKIVALFGLGVDLFGSRGEKPIGPLKPFSVKITCKDVNGRQRNTISNIDVMQFAGLSGFMAKPPLRSIEDTLKKMDRRFEVLAKASKKFVSFVDTTSMKDEVRQFQKVDAPEENASEASK</sequence>
<evidence type="ECO:0000256" key="1">
    <source>
        <dbReference type="SAM" id="Phobius"/>
    </source>
</evidence>
<feature type="transmembrane region" description="Helical" evidence="1">
    <location>
        <begin position="20"/>
        <end position="39"/>
    </location>
</feature>
<name>A0A074MIE8_9SPHN</name>
<dbReference type="Proteomes" id="UP000027866">
    <property type="component" value="Unassembled WGS sequence"/>
</dbReference>
<gene>
    <name evidence="2" type="ORF">EH32_11155</name>
</gene>
<dbReference type="AlphaFoldDB" id="A0A074MIE8"/>
<keyword evidence="1" id="KW-0812">Transmembrane</keyword>
<proteinExistence type="predicted"/>
<accession>A0A074MIE8</accession>
<organism evidence="2 3">
    <name type="scientific">Erythrobacter litoralis</name>
    <dbReference type="NCBI Taxonomy" id="39960"/>
    <lineage>
        <taxon>Bacteria</taxon>
        <taxon>Pseudomonadati</taxon>
        <taxon>Pseudomonadota</taxon>
        <taxon>Alphaproteobacteria</taxon>
        <taxon>Sphingomonadales</taxon>
        <taxon>Erythrobacteraceae</taxon>
        <taxon>Erythrobacter/Porphyrobacter group</taxon>
        <taxon>Erythrobacter</taxon>
    </lineage>
</organism>
<protein>
    <submittedName>
        <fullName evidence="2">Uncharacterized protein</fullName>
    </submittedName>
</protein>
<evidence type="ECO:0000313" key="2">
    <source>
        <dbReference type="EMBL" id="KEO93274.1"/>
    </source>
</evidence>
<keyword evidence="1" id="KW-0472">Membrane</keyword>
<comment type="caution">
    <text evidence="2">The sequence shown here is derived from an EMBL/GenBank/DDBJ whole genome shotgun (WGS) entry which is preliminary data.</text>
</comment>